<dbReference type="Proteomes" id="UP000489600">
    <property type="component" value="Unassembled WGS sequence"/>
</dbReference>
<dbReference type="OrthoDB" id="1863935at2759"/>
<gene>
    <name evidence="2" type="ORF">ANE_LOCUS10024</name>
</gene>
<dbReference type="Pfam" id="PF00646">
    <property type="entry name" value="F-box"/>
    <property type="match status" value="1"/>
</dbReference>
<dbReference type="PANTHER" id="PTHR44259">
    <property type="entry name" value="OS07G0183000 PROTEIN-RELATED"/>
    <property type="match status" value="1"/>
</dbReference>
<feature type="domain" description="F-box" evidence="1">
    <location>
        <begin position="50"/>
        <end position="87"/>
    </location>
</feature>
<name>A0A565BDB1_9BRAS</name>
<proteinExistence type="predicted"/>
<dbReference type="InterPro" id="IPR036047">
    <property type="entry name" value="F-box-like_dom_sf"/>
</dbReference>
<reference evidence="2" key="1">
    <citation type="submission" date="2019-07" db="EMBL/GenBank/DDBJ databases">
        <authorList>
            <person name="Dittberner H."/>
        </authorList>
    </citation>
    <scope>NUCLEOTIDE SEQUENCE [LARGE SCALE GENOMIC DNA]</scope>
</reference>
<dbReference type="SUPFAM" id="SSF81383">
    <property type="entry name" value="F-box domain"/>
    <property type="match status" value="1"/>
</dbReference>
<organism evidence="2 3">
    <name type="scientific">Arabis nemorensis</name>
    <dbReference type="NCBI Taxonomy" id="586526"/>
    <lineage>
        <taxon>Eukaryota</taxon>
        <taxon>Viridiplantae</taxon>
        <taxon>Streptophyta</taxon>
        <taxon>Embryophyta</taxon>
        <taxon>Tracheophyta</taxon>
        <taxon>Spermatophyta</taxon>
        <taxon>Magnoliopsida</taxon>
        <taxon>eudicotyledons</taxon>
        <taxon>Gunneridae</taxon>
        <taxon>Pentapetalae</taxon>
        <taxon>rosids</taxon>
        <taxon>malvids</taxon>
        <taxon>Brassicales</taxon>
        <taxon>Brassicaceae</taxon>
        <taxon>Arabideae</taxon>
        <taxon>Arabis</taxon>
    </lineage>
</organism>
<sequence length="152" mass="17628">MNSRRRTYTAEIPTSFFPEFNVQALPAPYSINARGNRGPKMNCIKGLWDLNIPSELLQEILFLLRLKDNIRASVVCKTWFKAAVSVRKLQPRPWAFYPQNCQKTEETTFFLTHQNGWLLVLKDVYTELVLLNPFTWEHIYSPALPLNSQAIA</sequence>
<dbReference type="Gene3D" id="1.20.1280.50">
    <property type="match status" value="1"/>
</dbReference>
<comment type="caution">
    <text evidence="2">The sequence shown here is derived from an EMBL/GenBank/DDBJ whole genome shotgun (WGS) entry which is preliminary data.</text>
</comment>
<protein>
    <recommendedName>
        <fullName evidence="1">F-box domain-containing protein</fullName>
    </recommendedName>
</protein>
<dbReference type="InterPro" id="IPR050942">
    <property type="entry name" value="F-box_BR-signaling"/>
</dbReference>
<keyword evidence="3" id="KW-1185">Reference proteome</keyword>
<dbReference type="PANTHER" id="PTHR44259:SF114">
    <property type="entry name" value="OS06G0707300 PROTEIN"/>
    <property type="match status" value="1"/>
</dbReference>
<evidence type="ECO:0000313" key="3">
    <source>
        <dbReference type="Proteomes" id="UP000489600"/>
    </source>
</evidence>
<accession>A0A565BDB1</accession>
<dbReference type="EMBL" id="CABITT030000003">
    <property type="protein sequence ID" value="VVA99579.1"/>
    <property type="molecule type" value="Genomic_DNA"/>
</dbReference>
<dbReference type="InterPro" id="IPR001810">
    <property type="entry name" value="F-box_dom"/>
</dbReference>
<evidence type="ECO:0000259" key="1">
    <source>
        <dbReference type="Pfam" id="PF00646"/>
    </source>
</evidence>
<dbReference type="AlphaFoldDB" id="A0A565BDB1"/>
<evidence type="ECO:0000313" key="2">
    <source>
        <dbReference type="EMBL" id="VVA99579.1"/>
    </source>
</evidence>